<evidence type="ECO:0000256" key="2">
    <source>
        <dbReference type="ARBA" id="ARBA00009773"/>
    </source>
</evidence>
<dbReference type="PANTHER" id="PTHR21716:SF68">
    <property type="entry name" value="TRANSPORT PROTEIN YTVI-RELATED"/>
    <property type="match status" value="1"/>
</dbReference>
<dbReference type="Pfam" id="PF01594">
    <property type="entry name" value="AI-2E_transport"/>
    <property type="match status" value="1"/>
</dbReference>
<accession>A0A1M6P4S3</accession>
<organism evidence="7 8">
    <name type="scientific">Alicyclobacillus tolerans</name>
    <dbReference type="NCBI Taxonomy" id="90970"/>
    <lineage>
        <taxon>Bacteria</taxon>
        <taxon>Bacillati</taxon>
        <taxon>Bacillota</taxon>
        <taxon>Bacilli</taxon>
        <taxon>Bacillales</taxon>
        <taxon>Alicyclobacillaceae</taxon>
        <taxon>Alicyclobacillus</taxon>
    </lineage>
</organism>
<evidence type="ECO:0000313" key="7">
    <source>
        <dbReference type="EMBL" id="SHK02902.1"/>
    </source>
</evidence>
<dbReference type="InterPro" id="IPR002549">
    <property type="entry name" value="AI-2E-like"/>
</dbReference>
<comment type="subcellular location">
    <subcellularLocation>
        <location evidence="1">Membrane</location>
        <topology evidence="1">Multi-pass membrane protein</topology>
    </subcellularLocation>
</comment>
<feature type="transmembrane region" description="Helical" evidence="6">
    <location>
        <begin position="12"/>
        <end position="32"/>
    </location>
</feature>
<dbReference type="RefSeq" id="WP_238413630.1">
    <property type="nucleotide sequence ID" value="NZ_FRAF01000007.1"/>
</dbReference>
<keyword evidence="4 6" id="KW-1133">Transmembrane helix</keyword>
<dbReference type="GO" id="GO:0016020">
    <property type="term" value="C:membrane"/>
    <property type="evidence" value="ECO:0007669"/>
    <property type="project" value="UniProtKB-SubCell"/>
</dbReference>
<gene>
    <name evidence="7" type="ORF">SAMN05443507_10787</name>
</gene>
<evidence type="ECO:0000256" key="1">
    <source>
        <dbReference type="ARBA" id="ARBA00004141"/>
    </source>
</evidence>
<feature type="transmembrane region" description="Helical" evidence="6">
    <location>
        <begin position="251"/>
        <end position="276"/>
    </location>
</feature>
<dbReference type="Proteomes" id="UP000184016">
    <property type="component" value="Unassembled WGS sequence"/>
</dbReference>
<evidence type="ECO:0000256" key="5">
    <source>
        <dbReference type="ARBA" id="ARBA00023136"/>
    </source>
</evidence>
<keyword evidence="3 6" id="KW-0812">Transmembrane</keyword>
<feature type="transmembrane region" description="Helical" evidence="6">
    <location>
        <begin position="168"/>
        <end position="185"/>
    </location>
</feature>
<keyword evidence="8" id="KW-1185">Reference proteome</keyword>
<sequence length="371" mass="40964">MLAREESLHKYWLRVAEVAALFLFVALVILVVGLLLKYILPFILGWIVAVLLLPVVRFLEEIRIPRLLAVLLTLGICVALLVVFFVAAIVGVAREAPTLTLGSEYLLRSGELWIHQQVLRGEILYGNLPPQVANQLQNTFVHVLASAEKWLQKFATEVLMSVTHLPETIFVAIIAVITAFFLLLHRESMTKRFFRILPPGWSAKMEGVIRDIHKAFVGTIRVQLLLMILSAVLGIGGLLLLHFRFAVLLGILFGLFGIVPIVGSALLTVPWALLAFTTGHLSIAIKILSLQVGVSILRHLIEPKFLANNVGLDILSTLFALYVGLQAMGFIGLFIGPILLIAVKSLFASHLFVDLLPNSVNPMLDSEEQVK</sequence>
<feature type="transmembrane region" description="Helical" evidence="6">
    <location>
        <begin position="68"/>
        <end position="93"/>
    </location>
</feature>
<evidence type="ECO:0000256" key="6">
    <source>
        <dbReference type="SAM" id="Phobius"/>
    </source>
</evidence>
<keyword evidence="5 6" id="KW-0472">Membrane</keyword>
<dbReference type="EMBL" id="FRAF01000007">
    <property type="protein sequence ID" value="SHK02902.1"/>
    <property type="molecule type" value="Genomic_DNA"/>
</dbReference>
<dbReference type="NCBIfam" id="TIGR02872">
    <property type="entry name" value="spore_ytvI"/>
    <property type="match status" value="1"/>
</dbReference>
<evidence type="ECO:0000313" key="8">
    <source>
        <dbReference type="Proteomes" id="UP000184016"/>
    </source>
</evidence>
<feature type="transmembrane region" description="Helical" evidence="6">
    <location>
        <begin position="283"/>
        <end position="301"/>
    </location>
</feature>
<evidence type="ECO:0000256" key="4">
    <source>
        <dbReference type="ARBA" id="ARBA00022989"/>
    </source>
</evidence>
<reference evidence="8" key="1">
    <citation type="submission" date="2016-11" db="EMBL/GenBank/DDBJ databases">
        <authorList>
            <person name="Varghese N."/>
            <person name="Submissions S."/>
        </authorList>
    </citation>
    <scope>NUCLEOTIDE SEQUENCE [LARGE SCALE GENOMIC DNA]</scope>
    <source>
        <strain evidence="8">USBA-503</strain>
    </source>
</reference>
<dbReference type="GO" id="GO:0055085">
    <property type="term" value="P:transmembrane transport"/>
    <property type="evidence" value="ECO:0007669"/>
    <property type="project" value="TreeGrafter"/>
</dbReference>
<name>A0A1M6P4S3_9BACL</name>
<dbReference type="InterPro" id="IPR014227">
    <property type="entry name" value="YtvI-like"/>
</dbReference>
<proteinExistence type="inferred from homology"/>
<feature type="transmembrane region" description="Helical" evidence="6">
    <location>
        <begin position="38"/>
        <end position="56"/>
    </location>
</feature>
<dbReference type="PANTHER" id="PTHR21716">
    <property type="entry name" value="TRANSMEMBRANE PROTEIN"/>
    <property type="match status" value="1"/>
</dbReference>
<dbReference type="STRING" id="1830138.SAMN05443507_10787"/>
<protein>
    <submittedName>
        <fullName evidence="7">Sporulation integral membrane protein YtvI</fullName>
    </submittedName>
</protein>
<dbReference type="AlphaFoldDB" id="A0A1M6P4S3"/>
<evidence type="ECO:0000256" key="3">
    <source>
        <dbReference type="ARBA" id="ARBA00022692"/>
    </source>
</evidence>
<feature type="transmembrane region" description="Helical" evidence="6">
    <location>
        <begin position="321"/>
        <end position="343"/>
    </location>
</feature>
<feature type="transmembrane region" description="Helical" evidence="6">
    <location>
        <begin position="224"/>
        <end position="245"/>
    </location>
</feature>
<comment type="similarity">
    <text evidence="2">Belongs to the autoinducer-2 exporter (AI-2E) (TC 2.A.86) family.</text>
</comment>